<sequence length="30" mass="3217">MLLVSCALDLDYVDNAVMTQQLVASAMDVS</sequence>
<organism evidence="1">
    <name type="scientific">Arundo donax</name>
    <name type="common">Giant reed</name>
    <name type="synonym">Donax arundinaceus</name>
    <dbReference type="NCBI Taxonomy" id="35708"/>
    <lineage>
        <taxon>Eukaryota</taxon>
        <taxon>Viridiplantae</taxon>
        <taxon>Streptophyta</taxon>
        <taxon>Embryophyta</taxon>
        <taxon>Tracheophyta</taxon>
        <taxon>Spermatophyta</taxon>
        <taxon>Magnoliopsida</taxon>
        <taxon>Liliopsida</taxon>
        <taxon>Poales</taxon>
        <taxon>Poaceae</taxon>
        <taxon>PACMAD clade</taxon>
        <taxon>Arundinoideae</taxon>
        <taxon>Arundineae</taxon>
        <taxon>Arundo</taxon>
    </lineage>
</organism>
<accession>A0A0A8ZFU5</accession>
<name>A0A0A8ZFU5_ARUDO</name>
<dbReference type="AlphaFoldDB" id="A0A0A8ZFU5"/>
<evidence type="ECO:0000313" key="1">
    <source>
        <dbReference type="EMBL" id="JAD37651.1"/>
    </source>
</evidence>
<dbReference type="EMBL" id="GBRH01260244">
    <property type="protein sequence ID" value="JAD37651.1"/>
    <property type="molecule type" value="Transcribed_RNA"/>
</dbReference>
<proteinExistence type="predicted"/>
<reference evidence="1" key="2">
    <citation type="journal article" date="2015" name="Data Brief">
        <title>Shoot transcriptome of the giant reed, Arundo donax.</title>
        <authorList>
            <person name="Barrero R.A."/>
            <person name="Guerrero F.D."/>
            <person name="Moolhuijzen P."/>
            <person name="Goolsby J.A."/>
            <person name="Tidwell J."/>
            <person name="Bellgard S.E."/>
            <person name="Bellgard M.I."/>
        </authorList>
    </citation>
    <scope>NUCLEOTIDE SEQUENCE</scope>
    <source>
        <tissue evidence="1">Shoot tissue taken approximately 20 cm above the soil surface</tissue>
    </source>
</reference>
<protein>
    <submittedName>
        <fullName evidence="1">Uncharacterized protein</fullName>
    </submittedName>
</protein>
<reference evidence="1" key="1">
    <citation type="submission" date="2014-09" db="EMBL/GenBank/DDBJ databases">
        <authorList>
            <person name="Magalhaes I.L.F."/>
            <person name="Oliveira U."/>
            <person name="Santos F.R."/>
            <person name="Vidigal T.H.D.A."/>
            <person name="Brescovit A.D."/>
            <person name="Santos A.J."/>
        </authorList>
    </citation>
    <scope>NUCLEOTIDE SEQUENCE</scope>
    <source>
        <tissue evidence="1">Shoot tissue taken approximately 20 cm above the soil surface</tissue>
    </source>
</reference>